<accession>A0A2P2P5C4</accession>
<protein>
    <submittedName>
        <fullName evidence="1">Uncharacterized protein</fullName>
    </submittedName>
</protein>
<evidence type="ECO:0000313" key="1">
    <source>
        <dbReference type="EMBL" id="MBX49955.1"/>
    </source>
</evidence>
<proteinExistence type="predicted"/>
<reference evidence="1" key="1">
    <citation type="submission" date="2018-02" db="EMBL/GenBank/DDBJ databases">
        <title>Rhizophora mucronata_Transcriptome.</title>
        <authorList>
            <person name="Meera S.P."/>
            <person name="Sreeshan A."/>
            <person name="Augustine A."/>
        </authorList>
    </citation>
    <scope>NUCLEOTIDE SEQUENCE</scope>
    <source>
        <tissue evidence="1">Leaf</tissue>
    </source>
</reference>
<dbReference type="AlphaFoldDB" id="A0A2P2P5C4"/>
<name>A0A2P2P5C4_RHIMU</name>
<sequence>MTLGISQQTHTSKEVDFTQKNWWMLWIKLPMKGMITVPNFQEFYLPK</sequence>
<organism evidence="1">
    <name type="scientific">Rhizophora mucronata</name>
    <name type="common">Asiatic mangrove</name>
    <dbReference type="NCBI Taxonomy" id="61149"/>
    <lineage>
        <taxon>Eukaryota</taxon>
        <taxon>Viridiplantae</taxon>
        <taxon>Streptophyta</taxon>
        <taxon>Embryophyta</taxon>
        <taxon>Tracheophyta</taxon>
        <taxon>Spermatophyta</taxon>
        <taxon>Magnoliopsida</taxon>
        <taxon>eudicotyledons</taxon>
        <taxon>Gunneridae</taxon>
        <taxon>Pentapetalae</taxon>
        <taxon>rosids</taxon>
        <taxon>fabids</taxon>
        <taxon>Malpighiales</taxon>
        <taxon>Rhizophoraceae</taxon>
        <taxon>Rhizophora</taxon>
    </lineage>
</organism>
<dbReference type="EMBL" id="GGEC01069471">
    <property type="protein sequence ID" value="MBX49955.1"/>
    <property type="molecule type" value="Transcribed_RNA"/>
</dbReference>